<dbReference type="Proteomes" id="UP000218231">
    <property type="component" value="Unassembled WGS sequence"/>
</dbReference>
<accession>A0A2A2J1T6</accession>
<gene>
    <name evidence="4" type="ORF">WR25_00459</name>
</gene>
<dbReference type="GO" id="GO:0048019">
    <property type="term" value="F:receptor antagonist activity"/>
    <property type="evidence" value="ECO:0007669"/>
    <property type="project" value="InterPro"/>
</dbReference>
<dbReference type="SUPFAM" id="SSF47045">
    <property type="entry name" value="RAP domain-like"/>
    <property type="match status" value="3"/>
</dbReference>
<dbReference type="Pfam" id="PF06401">
    <property type="entry name" value="Alpha-2-MRAP_C"/>
    <property type="match status" value="1"/>
</dbReference>
<feature type="transmembrane region" description="Helical" evidence="2">
    <location>
        <begin position="20"/>
        <end position="45"/>
    </location>
</feature>
<dbReference type="InterPro" id="IPR036744">
    <property type="entry name" value="RAP_sf"/>
</dbReference>
<organism evidence="4 5">
    <name type="scientific">Diploscapter pachys</name>
    <dbReference type="NCBI Taxonomy" id="2018661"/>
    <lineage>
        <taxon>Eukaryota</taxon>
        <taxon>Metazoa</taxon>
        <taxon>Ecdysozoa</taxon>
        <taxon>Nematoda</taxon>
        <taxon>Chromadorea</taxon>
        <taxon>Rhabditida</taxon>
        <taxon>Rhabditina</taxon>
        <taxon>Rhabditomorpha</taxon>
        <taxon>Rhabditoidea</taxon>
        <taxon>Rhabditidae</taxon>
        <taxon>Diploscapter</taxon>
    </lineage>
</organism>
<comment type="caution">
    <text evidence="4">The sequence shown here is derived from an EMBL/GenBank/DDBJ whole genome shotgun (WGS) entry which is preliminary data.</text>
</comment>
<evidence type="ECO:0000313" key="5">
    <source>
        <dbReference type="Proteomes" id="UP000218231"/>
    </source>
</evidence>
<evidence type="ECO:0000256" key="1">
    <source>
        <dbReference type="SAM" id="Coils"/>
    </source>
</evidence>
<protein>
    <recommendedName>
        <fullName evidence="3">Alpha-2-macroglobulin RAP C-terminal domain-containing protein</fullName>
    </recommendedName>
</protein>
<dbReference type="PANTHER" id="PTHR16560:SF2">
    <property type="entry name" value="ALPHA-2-MACROGLOBULIN RECEPTOR-ASSOCIATED PROTEIN"/>
    <property type="match status" value="1"/>
</dbReference>
<keyword evidence="2" id="KW-0472">Membrane</keyword>
<feature type="domain" description="Alpha-2-macroglobulin RAP C-terminal" evidence="3">
    <location>
        <begin position="153"/>
        <end position="346"/>
    </location>
</feature>
<dbReference type="STRING" id="2018661.A0A2A2J1T6"/>
<keyword evidence="2" id="KW-0812">Transmembrane</keyword>
<proteinExistence type="predicted"/>
<sequence length="346" mass="40865">MIERASEMRLNAAMPTFPSVRYSIMGLSNLTVIFILVTLGILASFAKDKKYRSEKINFVHLKAQQYITDKQKMAKLEKELETYDSIYMDVKSSYEHGKMSDLNKELGKVDYKLMTLLQKYDLHDAVLAFKEKMKHRNEFQMTEDNLPLPSEKFEDERLQKLWNAAQNQQFTDSELRELHAELKEAERKTDHYNDLMDELKKVPHENHVDHDPEAIDALNKRAKAANREMNDHLDELHSTVHSTDKSPFKSDKVKKLWKLAQANKKFTAKDLEILKEELMNFDKQLGKAEFHKKELDRFREQKEAGGKNIVEDSEHISDFEERHEKLDKKVRKMEKYLQHKVKHTEL</sequence>
<evidence type="ECO:0000259" key="3">
    <source>
        <dbReference type="Pfam" id="PF06401"/>
    </source>
</evidence>
<reference evidence="4 5" key="1">
    <citation type="journal article" date="2017" name="Curr. Biol.">
        <title>Genome architecture and evolution of a unichromosomal asexual nematode.</title>
        <authorList>
            <person name="Fradin H."/>
            <person name="Zegar C."/>
            <person name="Gutwein M."/>
            <person name="Lucas J."/>
            <person name="Kovtun M."/>
            <person name="Corcoran D."/>
            <person name="Baugh L.R."/>
            <person name="Kiontke K."/>
            <person name="Gunsalus K."/>
            <person name="Fitch D.H."/>
            <person name="Piano F."/>
        </authorList>
    </citation>
    <scope>NUCLEOTIDE SEQUENCE [LARGE SCALE GENOMIC DNA]</scope>
    <source>
        <strain evidence="4">PF1309</strain>
    </source>
</reference>
<dbReference type="InterPro" id="IPR038003">
    <property type="entry name" value="A2-macroglobuin_RAP"/>
</dbReference>
<dbReference type="Gene3D" id="1.20.81.10">
    <property type="entry name" value="RAP domain"/>
    <property type="match status" value="3"/>
</dbReference>
<dbReference type="AlphaFoldDB" id="A0A2A2J1T6"/>
<dbReference type="PANTHER" id="PTHR16560">
    <property type="entry name" value="ALPHA-2-MACROGLOBULIN RECEPTOR-ASSOCIATED PROTEIN"/>
    <property type="match status" value="1"/>
</dbReference>
<dbReference type="OrthoDB" id="5817428at2759"/>
<evidence type="ECO:0000313" key="4">
    <source>
        <dbReference type="EMBL" id="PAV55512.1"/>
    </source>
</evidence>
<dbReference type="GO" id="GO:0048259">
    <property type="term" value="P:regulation of receptor-mediated endocytosis"/>
    <property type="evidence" value="ECO:0007669"/>
    <property type="project" value="TreeGrafter"/>
</dbReference>
<dbReference type="EMBL" id="LIAE01010767">
    <property type="protein sequence ID" value="PAV55512.1"/>
    <property type="molecule type" value="Genomic_DNA"/>
</dbReference>
<keyword evidence="1" id="KW-0175">Coiled coil</keyword>
<feature type="coiled-coil region" evidence="1">
    <location>
        <begin position="168"/>
        <end position="239"/>
    </location>
</feature>
<dbReference type="GO" id="GO:0005783">
    <property type="term" value="C:endoplasmic reticulum"/>
    <property type="evidence" value="ECO:0007669"/>
    <property type="project" value="InterPro"/>
</dbReference>
<dbReference type="InterPro" id="IPR010483">
    <property type="entry name" value="Alpha_2_MRAP_C"/>
</dbReference>
<dbReference type="GO" id="GO:0050750">
    <property type="term" value="F:low-density lipoprotein particle receptor binding"/>
    <property type="evidence" value="ECO:0007669"/>
    <property type="project" value="InterPro"/>
</dbReference>
<name>A0A2A2J1T6_9BILA</name>
<evidence type="ECO:0000256" key="2">
    <source>
        <dbReference type="SAM" id="Phobius"/>
    </source>
</evidence>
<keyword evidence="2" id="KW-1133">Transmembrane helix</keyword>
<dbReference type="GO" id="GO:0008201">
    <property type="term" value="F:heparin binding"/>
    <property type="evidence" value="ECO:0007669"/>
    <property type="project" value="InterPro"/>
</dbReference>
<keyword evidence="5" id="KW-1185">Reference proteome</keyword>